<keyword evidence="2" id="KW-1133">Transmembrane helix</keyword>
<feature type="non-terminal residue" evidence="3">
    <location>
        <position position="446"/>
    </location>
</feature>
<keyword evidence="4" id="KW-1185">Reference proteome</keyword>
<dbReference type="OrthoDB" id="2386121at2759"/>
<organism evidence="3 4">
    <name type="scientific">Acaulospora morrowiae</name>
    <dbReference type="NCBI Taxonomy" id="94023"/>
    <lineage>
        <taxon>Eukaryota</taxon>
        <taxon>Fungi</taxon>
        <taxon>Fungi incertae sedis</taxon>
        <taxon>Mucoromycota</taxon>
        <taxon>Glomeromycotina</taxon>
        <taxon>Glomeromycetes</taxon>
        <taxon>Diversisporales</taxon>
        <taxon>Acaulosporaceae</taxon>
        <taxon>Acaulospora</taxon>
    </lineage>
</organism>
<keyword evidence="2" id="KW-0472">Membrane</keyword>
<reference evidence="3" key="1">
    <citation type="submission" date="2021-06" db="EMBL/GenBank/DDBJ databases">
        <authorList>
            <person name="Kallberg Y."/>
            <person name="Tangrot J."/>
            <person name="Rosling A."/>
        </authorList>
    </citation>
    <scope>NUCLEOTIDE SEQUENCE</scope>
    <source>
        <strain evidence="3">CL551</strain>
    </source>
</reference>
<feature type="transmembrane region" description="Helical" evidence="2">
    <location>
        <begin position="398"/>
        <end position="424"/>
    </location>
</feature>
<accession>A0A9N9E0J5</accession>
<dbReference type="EMBL" id="CAJVPV010010701">
    <property type="protein sequence ID" value="CAG8654097.1"/>
    <property type="molecule type" value="Genomic_DNA"/>
</dbReference>
<protein>
    <submittedName>
        <fullName evidence="3">3520_t:CDS:1</fullName>
    </submittedName>
</protein>
<feature type="region of interest" description="Disordered" evidence="1">
    <location>
        <begin position="137"/>
        <end position="164"/>
    </location>
</feature>
<keyword evidence="2" id="KW-0812">Transmembrane</keyword>
<dbReference type="Proteomes" id="UP000789342">
    <property type="component" value="Unassembled WGS sequence"/>
</dbReference>
<evidence type="ECO:0000256" key="1">
    <source>
        <dbReference type="SAM" id="MobiDB-lite"/>
    </source>
</evidence>
<evidence type="ECO:0000256" key="2">
    <source>
        <dbReference type="SAM" id="Phobius"/>
    </source>
</evidence>
<gene>
    <name evidence="3" type="ORF">AMORRO_LOCUS10104</name>
</gene>
<proteinExistence type="predicted"/>
<sequence length="446" mass="51578">MVTEIQRILTLINISTERLNEIEQVLQTHDSNFRLKLSKEPRRLNPINRAWRVRLQIIPLQAQVNCRSREADNLQTNIDLWNDMKKLAKSEVNNRVNMRNLENVVISTGISAGIQHFETYNSQLLISKQYAGMRFDSAEQERKRKAGENNEKASPRDHTSPLRDDFFDGYGESEIDDSGIIEWEFDSAIQTWLEKAILYHKELISEEDEDKRIKDSSKIIDGSDLDVTREYLTEEEFLELQEVLANVLELGTTINDWTILKPQAEKCLRDYQSNWGKGSSRRNTWCIKELKNFLKTNSQEFDFDLFGDSNNQTNDVETVEIDYLDEDNHELGAKDSWGREFSLCERAGSLIDNTRKNFSNTLKVKKTLRDMHTSLMKSIASVSNKRVSKEVLRSFPKLLMPGLVSSHFFLQAVLIVYVGAGFYVSTDLAELEIPTDYDELDKILKV</sequence>
<evidence type="ECO:0000313" key="3">
    <source>
        <dbReference type="EMBL" id="CAG8654097.1"/>
    </source>
</evidence>
<evidence type="ECO:0000313" key="4">
    <source>
        <dbReference type="Proteomes" id="UP000789342"/>
    </source>
</evidence>
<dbReference type="AlphaFoldDB" id="A0A9N9E0J5"/>
<comment type="caution">
    <text evidence="3">The sequence shown here is derived from an EMBL/GenBank/DDBJ whole genome shotgun (WGS) entry which is preliminary data.</text>
</comment>
<name>A0A9N9E0J5_9GLOM</name>